<feature type="transmembrane region" description="Helical" evidence="6">
    <location>
        <begin position="21"/>
        <end position="49"/>
    </location>
</feature>
<evidence type="ECO:0000256" key="4">
    <source>
        <dbReference type="ARBA" id="ARBA00022989"/>
    </source>
</evidence>
<keyword evidence="3 6" id="KW-0812">Transmembrane</keyword>
<evidence type="ECO:0008006" key="9">
    <source>
        <dbReference type="Google" id="ProtNLM"/>
    </source>
</evidence>
<keyword evidence="2" id="KW-1003">Cell membrane</keyword>
<dbReference type="Pfam" id="PF02361">
    <property type="entry name" value="CbiQ"/>
    <property type="match status" value="1"/>
</dbReference>
<evidence type="ECO:0000313" key="8">
    <source>
        <dbReference type="Proteomes" id="UP000018466"/>
    </source>
</evidence>
<dbReference type="PANTHER" id="PTHR34857">
    <property type="entry name" value="SLL0384 PROTEIN"/>
    <property type="match status" value="1"/>
</dbReference>
<evidence type="ECO:0000256" key="5">
    <source>
        <dbReference type="ARBA" id="ARBA00023136"/>
    </source>
</evidence>
<dbReference type="EMBL" id="AGEL01000007">
    <property type="protein sequence ID" value="EHO16666.1"/>
    <property type="molecule type" value="Genomic_DNA"/>
</dbReference>
<feature type="transmembrane region" description="Helical" evidence="6">
    <location>
        <begin position="85"/>
        <end position="110"/>
    </location>
</feature>
<comment type="caution">
    <text evidence="7">The sequence shown here is derived from an EMBL/GenBank/DDBJ whole genome shotgun (WGS) entry which is preliminary data.</text>
</comment>
<dbReference type="CDD" id="cd16914">
    <property type="entry name" value="EcfT"/>
    <property type="match status" value="1"/>
</dbReference>
<sequence>MIRSANTESRHGLSFDPRTKIILLILCVISAMIAPSLSYENLLVFAITIFGCASGKTRESLFRAAFYGVFYLLTTRIMSLEKGTLYTVFTSWLGLFYTVFPCAFLANIIISTTKVNEFLTAMNKAHIPKQLVIPLAVMLRYIPTVCEDWGYIKDAMRLRDVTPSLFGFLKNPVMTVECLYVPLLMAASNAADELSAAAVTRGIENPTPRTCLLEIRFRGRDRIVTVLAACIFVLGLIWERIVSP</sequence>
<evidence type="ECO:0000256" key="3">
    <source>
        <dbReference type="ARBA" id="ARBA00022692"/>
    </source>
</evidence>
<dbReference type="RefSeq" id="WP_009533197.1">
    <property type="nucleotide sequence ID" value="NZ_JH590863.1"/>
</dbReference>
<dbReference type="AlphaFoldDB" id="A0AA36Y4P1"/>
<dbReference type="InterPro" id="IPR051611">
    <property type="entry name" value="ECF_transporter_component"/>
</dbReference>
<name>A0AA36Y4P1_9FIRM</name>
<keyword evidence="5 6" id="KW-0472">Membrane</keyword>
<reference evidence="7 8" key="1">
    <citation type="submission" date="2011-10" db="EMBL/GenBank/DDBJ databases">
        <title>The Genome Sequence of Lachnospiraceae bacterium ACC2.</title>
        <authorList>
            <consortium name="The Broad Institute Genome Sequencing Platform"/>
            <person name="Earl A."/>
            <person name="Ward D."/>
            <person name="Feldgarden M."/>
            <person name="Gevers D."/>
            <person name="Sizova M."/>
            <person name="Hazen A."/>
            <person name="Epstein S."/>
            <person name="Young S.K."/>
            <person name="Zeng Q."/>
            <person name="Gargeya S."/>
            <person name="Fitzgerald M."/>
            <person name="Haas B."/>
            <person name="Abouelleil A."/>
            <person name="Alvarado L."/>
            <person name="Arachchi H.M."/>
            <person name="Berlin A."/>
            <person name="Brown A."/>
            <person name="Chapman S.B."/>
            <person name="Chen Z."/>
            <person name="Dunbar C."/>
            <person name="Freedman E."/>
            <person name="Gearin G."/>
            <person name="Goldberg J."/>
            <person name="Griggs A."/>
            <person name="Gujja S."/>
            <person name="Heiman D."/>
            <person name="Howarth C."/>
            <person name="Larson L."/>
            <person name="Lui A."/>
            <person name="MacDonald P.J.P."/>
            <person name="Montmayeur A."/>
            <person name="Murphy C."/>
            <person name="Neiman D."/>
            <person name="Pearson M."/>
            <person name="Priest M."/>
            <person name="Roberts A."/>
            <person name="Saif S."/>
            <person name="Shea T."/>
            <person name="Shenoy N."/>
            <person name="Sisk P."/>
            <person name="Stolte C."/>
            <person name="Sykes S."/>
            <person name="Wortman J."/>
            <person name="Nusbaum C."/>
            <person name="Birren B."/>
        </authorList>
    </citation>
    <scope>NUCLEOTIDE SEQUENCE [LARGE SCALE GENOMIC DNA]</scope>
    <source>
        <strain evidence="7 8">ACC2</strain>
    </source>
</reference>
<keyword evidence="4 6" id="KW-1133">Transmembrane helix</keyword>
<dbReference type="PANTHER" id="PTHR34857:SF2">
    <property type="entry name" value="SLL0384 PROTEIN"/>
    <property type="match status" value="1"/>
</dbReference>
<dbReference type="Proteomes" id="UP000018466">
    <property type="component" value="Unassembled WGS sequence"/>
</dbReference>
<organism evidence="7 8">
    <name type="scientific">Stomatobaculum longum</name>
    <dbReference type="NCBI Taxonomy" id="796942"/>
    <lineage>
        <taxon>Bacteria</taxon>
        <taxon>Bacillati</taxon>
        <taxon>Bacillota</taxon>
        <taxon>Clostridia</taxon>
        <taxon>Lachnospirales</taxon>
        <taxon>Lachnospiraceae</taxon>
        <taxon>Stomatobaculum</taxon>
    </lineage>
</organism>
<keyword evidence="8" id="KW-1185">Reference proteome</keyword>
<gene>
    <name evidence="7" type="ORF">HMPREF9623_01365</name>
</gene>
<evidence type="ECO:0000256" key="6">
    <source>
        <dbReference type="SAM" id="Phobius"/>
    </source>
</evidence>
<proteinExistence type="predicted"/>
<evidence type="ECO:0000313" key="7">
    <source>
        <dbReference type="EMBL" id="EHO16666.1"/>
    </source>
</evidence>
<comment type="subcellular location">
    <subcellularLocation>
        <location evidence="1">Membrane</location>
        <topology evidence="1">Multi-pass membrane protein</topology>
    </subcellularLocation>
</comment>
<accession>A0AA36Y4P1</accession>
<dbReference type="GeneID" id="86941112"/>
<evidence type="ECO:0000256" key="1">
    <source>
        <dbReference type="ARBA" id="ARBA00004141"/>
    </source>
</evidence>
<feature type="transmembrane region" description="Helical" evidence="6">
    <location>
        <begin position="223"/>
        <end position="241"/>
    </location>
</feature>
<protein>
    <recommendedName>
        <fullName evidence="9">Cobalt transport protein</fullName>
    </recommendedName>
</protein>
<dbReference type="GO" id="GO:0005886">
    <property type="term" value="C:plasma membrane"/>
    <property type="evidence" value="ECO:0007669"/>
    <property type="project" value="UniProtKB-ARBA"/>
</dbReference>
<evidence type="ECO:0000256" key="2">
    <source>
        <dbReference type="ARBA" id="ARBA00022475"/>
    </source>
</evidence>
<dbReference type="InterPro" id="IPR003339">
    <property type="entry name" value="ABC/ECF_trnsptr_transmembrane"/>
</dbReference>